<gene>
    <name evidence="1" type="ORF">D1345_01540</name>
</gene>
<dbReference type="RefSeq" id="WP_043592349.1">
    <property type="nucleotide sequence ID" value="NZ_CP031968.1"/>
</dbReference>
<name>A0AAD0RLX4_9NEIS</name>
<protein>
    <submittedName>
        <fullName evidence="1">Uncharacterized protein</fullName>
    </submittedName>
</protein>
<dbReference type="AlphaFoldDB" id="A0AAD0RLX4"/>
<reference evidence="1 2" key="1">
    <citation type="submission" date="2018-08" db="EMBL/GenBank/DDBJ databases">
        <title>Complete genome sequence of JP2-74.</title>
        <authorList>
            <person name="Wu L."/>
        </authorList>
    </citation>
    <scope>NUCLEOTIDE SEQUENCE [LARGE SCALE GENOMIC DNA]</scope>
    <source>
        <strain evidence="1 2">JP2-74</strain>
    </source>
</reference>
<dbReference type="EMBL" id="CP031968">
    <property type="protein sequence ID" value="AXT44962.1"/>
    <property type="molecule type" value="Genomic_DNA"/>
</dbReference>
<accession>A0AAD0RLX4</accession>
<dbReference type="KEGG" id="crz:D1345_01540"/>
<sequence>MNDKVNEAIVSPPNIGDIDGLWQAAINYRLNGVNDVQAMDHIYDALPASLGFQDMANVFSGVYCDAYWETDREKPAILAQHMTQALSIALTSSTQYANKAMQQWRGVLCRKNFGDNGVIPTIGAYTDSPDIICNQDVELPPAKLIDNWNTEFWKVPKVGKNYIYTRCQNKSFFGKINDSKVRMYYANGGFNQPPSSWIQCLTVSGKNKDGKVLNRDGRNAILTVGERGASEAFMLDLKSTQHICLIATVSYPFFTENNPLQFSEGNWNSVQWILYNGAGAWRNVTPVSKSGGEESLTFHNQDSTPEQFSFSMRCRRVPEGSTLRMYSDDPVASFDTRRVKVLRSSQELNIAVQLPPHYAGHIKVQLEGPDGKPLPSSAAVQICMHWCVPHSSPHYLRAAAMLGALEAVPTLQSLQLPVGYFTFVGAGD</sequence>
<keyword evidence="2" id="KW-1185">Reference proteome</keyword>
<evidence type="ECO:0000313" key="1">
    <source>
        <dbReference type="EMBL" id="AXT44962.1"/>
    </source>
</evidence>
<dbReference type="GeneID" id="58558009"/>
<proteinExistence type="predicted"/>
<dbReference type="Proteomes" id="UP000259465">
    <property type="component" value="Chromosome"/>
</dbReference>
<evidence type="ECO:0000313" key="2">
    <source>
        <dbReference type="Proteomes" id="UP000259465"/>
    </source>
</evidence>
<organism evidence="1 2">
    <name type="scientific">Chromobacterium rhizoryzae</name>
    <dbReference type="NCBI Taxonomy" id="1778675"/>
    <lineage>
        <taxon>Bacteria</taxon>
        <taxon>Pseudomonadati</taxon>
        <taxon>Pseudomonadota</taxon>
        <taxon>Betaproteobacteria</taxon>
        <taxon>Neisseriales</taxon>
        <taxon>Chromobacteriaceae</taxon>
        <taxon>Chromobacterium</taxon>
    </lineage>
</organism>